<dbReference type="OrthoDB" id="9398528at2759"/>
<dbReference type="EMBL" id="LSYS01002182">
    <property type="protein sequence ID" value="OPJ86704.1"/>
    <property type="molecule type" value="Genomic_DNA"/>
</dbReference>
<keyword evidence="2" id="KW-0812">Transmembrane</keyword>
<keyword evidence="4" id="KW-1185">Reference proteome</keyword>
<gene>
    <name evidence="3" type="ORF">AV530_006823</name>
</gene>
<proteinExistence type="predicted"/>
<evidence type="ECO:0000313" key="4">
    <source>
        <dbReference type="Proteomes" id="UP000190648"/>
    </source>
</evidence>
<evidence type="ECO:0000256" key="2">
    <source>
        <dbReference type="SAM" id="Phobius"/>
    </source>
</evidence>
<keyword evidence="2" id="KW-1133">Transmembrane helix</keyword>
<reference evidence="3 4" key="1">
    <citation type="submission" date="2016-02" db="EMBL/GenBank/DDBJ databases">
        <title>Band-tailed pigeon sequencing and assembly.</title>
        <authorList>
            <person name="Soares A.E."/>
            <person name="Novak B.J."/>
            <person name="Rice E.S."/>
            <person name="O'Connell B."/>
            <person name="Chang D."/>
            <person name="Weber S."/>
            <person name="Shapiro B."/>
        </authorList>
    </citation>
    <scope>NUCLEOTIDE SEQUENCE [LARGE SCALE GENOMIC DNA]</scope>
    <source>
        <strain evidence="3">BTP2013</strain>
        <tissue evidence="3">Blood</tissue>
    </source>
</reference>
<name>A0A1V4KQK4_PATFA</name>
<sequence>MVKPAGKSTYIFIQPSHSITFHHNTRLSSIYDISIQQDGSTVIVPANRAQLPGHRASTQLDSNADPILTWSLRVHSGAQFSCVEFSCTQFCVEFSCTPFCIEFSCAQFCPQFSCTQFCPQFSCTQFFCAHRDPQCQHFVHQLQNDSSHQHRHRSRQLGAQAGPPQVEVTPEPAQSPAKPSPGVVVIICLFVCVLVGAAAVLLVRLCRRRTPGFHHLDEVPMSKVTEGSPITHYGLR</sequence>
<evidence type="ECO:0000313" key="3">
    <source>
        <dbReference type="EMBL" id="OPJ86704.1"/>
    </source>
</evidence>
<accession>A0A1V4KQK4</accession>
<feature type="region of interest" description="Disordered" evidence="1">
    <location>
        <begin position="149"/>
        <end position="178"/>
    </location>
</feature>
<dbReference type="AlphaFoldDB" id="A0A1V4KQK4"/>
<organism evidence="3 4">
    <name type="scientific">Patagioenas fasciata monilis</name>
    <dbReference type="NCBI Taxonomy" id="372326"/>
    <lineage>
        <taxon>Eukaryota</taxon>
        <taxon>Metazoa</taxon>
        <taxon>Chordata</taxon>
        <taxon>Craniata</taxon>
        <taxon>Vertebrata</taxon>
        <taxon>Euteleostomi</taxon>
        <taxon>Archelosauria</taxon>
        <taxon>Archosauria</taxon>
        <taxon>Dinosauria</taxon>
        <taxon>Saurischia</taxon>
        <taxon>Theropoda</taxon>
        <taxon>Coelurosauria</taxon>
        <taxon>Aves</taxon>
        <taxon>Neognathae</taxon>
        <taxon>Neoaves</taxon>
        <taxon>Columbimorphae</taxon>
        <taxon>Columbiformes</taxon>
        <taxon>Columbidae</taxon>
        <taxon>Patagioenas</taxon>
    </lineage>
</organism>
<evidence type="ECO:0000256" key="1">
    <source>
        <dbReference type="SAM" id="MobiDB-lite"/>
    </source>
</evidence>
<keyword evidence="2" id="KW-0472">Membrane</keyword>
<comment type="caution">
    <text evidence="3">The sequence shown here is derived from an EMBL/GenBank/DDBJ whole genome shotgun (WGS) entry which is preliminary data.</text>
</comment>
<feature type="transmembrane region" description="Helical" evidence="2">
    <location>
        <begin position="182"/>
        <end position="203"/>
    </location>
</feature>
<protein>
    <submittedName>
        <fullName evidence="3">Uncharacterized protein</fullName>
    </submittedName>
</protein>
<dbReference type="Proteomes" id="UP000190648">
    <property type="component" value="Unassembled WGS sequence"/>
</dbReference>